<feature type="compositionally biased region" description="Basic residues" evidence="8">
    <location>
        <begin position="1754"/>
        <end position="1770"/>
    </location>
</feature>
<feature type="region of interest" description="Disordered" evidence="8">
    <location>
        <begin position="1179"/>
        <end position="1393"/>
    </location>
</feature>
<feature type="domain" description="C2H2-type" evidence="9">
    <location>
        <begin position="1034"/>
        <end position="1062"/>
    </location>
</feature>
<feature type="compositionally biased region" description="Low complexity" evidence="8">
    <location>
        <begin position="1639"/>
        <end position="1656"/>
    </location>
</feature>
<feature type="region of interest" description="Disordered" evidence="8">
    <location>
        <begin position="621"/>
        <end position="641"/>
    </location>
</feature>
<dbReference type="EMBL" id="GGFK01003761">
    <property type="protein sequence ID" value="MBW37082.1"/>
    <property type="molecule type" value="Transcribed_RNA"/>
</dbReference>
<dbReference type="GO" id="GO:0005634">
    <property type="term" value="C:nucleus"/>
    <property type="evidence" value="ECO:0007669"/>
    <property type="project" value="UniProtKB-SubCell"/>
</dbReference>
<feature type="domain" description="C2H2-type" evidence="9">
    <location>
        <begin position="581"/>
        <end position="611"/>
    </location>
</feature>
<feature type="compositionally biased region" description="Low complexity" evidence="8">
    <location>
        <begin position="1500"/>
        <end position="1526"/>
    </location>
</feature>
<sequence length="1917" mass="209540">MEVKMQHRSRVHVFQLQVKALIKALKCLQSDDKYQALLFLISAIKLYVKILYTDCQERIYKPAILRELHNIENVILVNLLKTRGSAAASGSSSVGTGHSMLAPSYGGAEGKVSCLDISSTSVRSADLSIGADGLLLMMRQQQQNSSSAPLAPWDLRGKLLRGNLFDGLLAATAGSSSSSVTVQRPARKWLGNWRMNRSLVRLIANHDFKLLFNMFEQSIFPTWKIYKNEQIFVRKRPALTTVTVRTSLPALCYGEGLSHSPPATYIKKEDYDFDPPYSLTDDHCFEDVKDEEEDDLILRMKDEDSIDNSNEIFSEEESSTNNTSLMLSSDTNTLDTNDSSMVSHERNKDQVYQCLLCDKSYRKRKSLVVHFSHHPGFCPDCGKQRGVTSEEIVEHNRIYHKNRPHICEHCGETFTRNQQYQIHVQGHFISKDQVAVQNCKKTHKYSCKTCSIVFNNQKYLEKHIQKTNHQAEGLVCDICGAIFCNSIKLSQHVTRTHNDVFTQKTTLERSLLLQGASVTEKNYPCDQCGASFLSQLSLREHVKISHPVPENKFECNICHKLFAAKRSLKRHKLCHSDERAFRCTVENCKESYKNQSHLARHMKTAHHIDPPSKRLQKAKAAAAALASSSSSMTGTDPTASGELFAGHTADAQMGGSCDSLKVTGTLKKSLGSSEKSLGDSSTNFSDNMSAFNYEFSDTTGGTSTPAIPVHEQNLLPATGGALMPNSGGIAVGGGPSIIGNRTAALTCAVGPGQGPAGAFNDPTIGFGNNNGASKQQQLPHQQSLSHQQQQQQQPVQQHMGWQNLEFGSGAHRSSMIPDGGGGSGSNMPLQDPLATTPTGFMDGAQQQQHQQSPQHHSTHPQHHHLHHQHQQLHHMGNALTSGGAGGNSGFMGSSGARRFNLPENSFICEHCDETNFINAQQFQLHIQDHFAGKEGKEHPSKKLQRLNCKTCSLVFATGAQLDRHIQKTNHHTECIACEICSAIFNSNLKVYQHMLKAHKNDIWYACEQCSKVFTVKEEYDKHQLVHQTVTDRSIICEHCASSFLTQEALKEHIKIAHSMDKKYKCTICNKLFAARRSLKRHKLCHEEEAAFRCPIDGCNEAFRTAGNLAKHKKMAHPAGAPSSVVANAAAIANAVVDPLNDKMVASGTGLVGQGSKHPNTLAASNATGAIAVGTMKLPDKSHSQDMMGRGLQGSGLMSPAGPAGSVGMMNMPTGGMMSGSSGAGGPGHSKSDRSSAGGLMVPPSRTPSAGSSVGGNQAMPYSPYDGTNAAMHYNSNVLGPPGPQHPHHPHQQHHQQQQQQQQPHLGHQHQQQQHHPQAPHSLHHPQSQYIGMTGGQSSGGSGPSGMHYVSPGHGLRTTVSGGTGASNPAEQQPSVSGYRMADAASGSAASGSGNVPNASNLPYAYGQQAQNQFDWQTMEQLGGQIGNAESGVIGAGTIGAGAGGVPGGAMKSSKYYNPMHDGNGSATTAGGFLSPQQQQQHQQVQQQLPHQSSHHHMQHQQHAQLQQQQSQQQQHLPHGHSHPSPQTSGMQLSKPPAQGHSQQQQQHMMNMNSQEMMGYQDMWNTNMMKMEFQEEGNGSTAGAGGSYNSLGNILTNLEMMGSSGGGGGGNNFEQQSQQPQQGYDMLPGNASRSNTDAAQSRLQPSQSPVLSQQQLQQHHHAQQLAKAGHFQGASKQQQQQQHQHQNSMGPIVEPGQLVVNQHHHHHHQQQQQQQQQQLHHQQQQYFQEHHAHPSAGLHHQSQQQQQQQQQQAPHSHHSAMGHGTLAHHHGQLQGHSQTPQTSSNPHLPHHSHHHHHQQHHLQQQQQQQMQQQYNPNLPLHPQHSQHHPHAPGPPQQQQQQQQHPASQQQQQQSGMPYNPNSTQGGASSSEQQVGGGPANNAANSALPADISKTPNNLPFVDSFTESIDYLQQSFQYV</sequence>
<feature type="domain" description="C2H2-type" evidence="9">
    <location>
        <begin position="523"/>
        <end position="551"/>
    </location>
</feature>
<feature type="domain" description="C2H2-type" evidence="9">
    <location>
        <begin position="352"/>
        <end position="379"/>
    </location>
</feature>
<feature type="compositionally biased region" description="Low complexity" evidence="8">
    <location>
        <begin position="621"/>
        <end position="631"/>
    </location>
</feature>
<proteinExistence type="predicted"/>
<dbReference type="InterPro" id="IPR013087">
    <property type="entry name" value="Znf_C2H2_type"/>
</dbReference>
<dbReference type="Gene3D" id="3.30.160.60">
    <property type="entry name" value="Classic Zinc Finger"/>
    <property type="match status" value="9"/>
</dbReference>
<name>A0A2M4A8L8_9DIPT</name>
<keyword evidence="3" id="KW-0677">Repeat</keyword>
<feature type="compositionally biased region" description="Gly residues" evidence="8">
    <location>
        <begin position="1332"/>
        <end position="1343"/>
    </location>
</feature>
<protein>
    <submittedName>
        <fullName evidence="10">Putative mediator of rna polymerase ii transcription subunit 26</fullName>
    </submittedName>
</protein>
<feature type="compositionally biased region" description="Low complexity" evidence="8">
    <location>
        <begin position="1800"/>
        <end position="1812"/>
    </location>
</feature>
<comment type="subcellular location">
    <subcellularLocation>
        <location evidence="1">Nucleus</location>
    </subcellularLocation>
</comment>
<feature type="domain" description="C2H2-type" evidence="9">
    <location>
        <begin position="553"/>
        <end position="580"/>
    </location>
</feature>
<dbReference type="InterPro" id="IPR036236">
    <property type="entry name" value="Znf_C2H2_sf"/>
</dbReference>
<dbReference type="PANTHER" id="PTHR24406">
    <property type="entry name" value="TRANSCRIPTIONAL REPRESSOR CTCFL-RELATED"/>
    <property type="match status" value="1"/>
</dbReference>
<feature type="compositionally biased region" description="Low complexity" evidence="8">
    <location>
        <begin position="1294"/>
        <end position="1328"/>
    </location>
</feature>
<evidence type="ECO:0000256" key="1">
    <source>
        <dbReference type="ARBA" id="ARBA00004123"/>
    </source>
</evidence>
<feature type="compositionally biased region" description="Low complexity" evidence="8">
    <location>
        <begin position="1709"/>
        <end position="1726"/>
    </location>
</feature>
<feature type="compositionally biased region" description="Low complexity" evidence="8">
    <location>
        <begin position="845"/>
        <end position="855"/>
    </location>
</feature>
<keyword evidence="6" id="KW-0539">Nucleus</keyword>
<feature type="compositionally biased region" description="Polar residues" evidence="8">
    <location>
        <begin position="1858"/>
        <end position="1872"/>
    </location>
</feature>
<feature type="region of interest" description="Disordered" evidence="8">
    <location>
        <begin position="1455"/>
        <end position="1546"/>
    </location>
</feature>
<dbReference type="InterPro" id="IPR050888">
    <property type="entry name" value="ZnF_C2H2-type_TF"/>
</dbReference>
<feature type="domain" description="C2H2-type" evidence="9">
    <location>
        <begin position="405"/>
        <end position="432"/>
    </location>
</feature>
<feature type="region of interest" description="Disordered" evidence="8">
    <location>
        <begin position="1598"/>
        <end position="1889"/>
    </location>
</feature>
<feature type="compositionally biased region" description="Basic residues" evidence="8">
    <location>
        <begin position="1787"/>
        <end position="1799"/>
    </location>
</feature>
<feature type="compositionally biased region" description="Polar residues" evidence="8">
    <location>
        <begin position="825"/>
        <end position="838"/>
    </location>
</feature>
<keyword evidence="4 7" id="KW-0863">Zinc-finger</keyword>
<feature type="compositionally biased region" description="Polar residues" evidence="8">
    <location>
        <begin position="1773"/>
        <end position="1785"/>
    </location>
</feature>
<feature type="compositionally biased region" description="Polar residues" evidence="8">
    <location>
        <begin position="1357"/>
        <end position="1375"/>
    </location>
</feature>
<evidence type="ECO:0000256" key="5">
    <source>
        <dbReference type="ARBA" id="ARBA00022833"/>
    </source>
</evidence>
<evidence type="ECO:0000313" key="10">
    <source>
        <dbReference type="EMBL" id="MBW37082.1"/>
    </source>
</evidence>
<feature type="compositionally biased region" description="Polar residues" evidence="8">
    <location>
        <begin position="1246"/>
        <end position="1255"/>
    </location>
</feature>
<accession>A0A2M4A8L8</accession>
<feature type="compositionally biased region" description="Low complexity" evidence="8">
    <location>
        <begin position="1473"/>
        <end position="1491"/>
    </location>
</feature>
<evidence type="ECO:0000256" key="4">
    <source>
        <dbReference type="ARBA" id="ARBA00022771"/>
    </source>
</evidence>
<feature type="domain" description="C2H2-type" evidence="9">
    <location>
        <begin position="1004"/>
        <end position="1026"/>
    </location>
</feature>
<dbReference type="PROSITE" id="PS00028">
    <property type="entry name" value="ZINC_FINGER_C2H2_1"/>
    <property type="match status" value="12"/>
</dbReference>
<evidence type="ECO:0000256" key="3">
    <source>
        <dbReference type="ARBA" id="ARBA00022737"/>
    </source>
</evidence>
<reference evidence="10" key="1">
    <citation type="submission" date="2018-01" db="EMBL/GenBank/DDBJ databases">
        <title>An insight into the sialome of Amazonian anophelines.</title>
        <authorList>
            <person name="Ribeiro J.M."/>
            <person name="Scarpassa V."/>
            <person name="Calvo E."/>
        </authorList>
    </citation>
    <scope>NUCLEOTIDE SEQUENCE</scope>
    <source>
        <tissue evidence="10">Salivary glands</tissue>
    </source>
</reference>
<feature type="domain" description="C2H2-type" evidence="9">
    <location>
        <begin position="1091"/>
        <end position="1121"/>
    </location>
</feature>
<feature type="region of interest" description="Disordered" evidence="8">
    <location>
        <begin position="758"/>
        <end position="891"/>
    </location>
</feature>
<dbReference type="Pfam" id="PF00096">
    <property type="entry name" value="zf-C2H2"/>
    <property type="match status" value="4"/>
</dbReference>
<evidence type="ECO:0000256" key="7">
    <source>
        <dbReference type="PROSITE-ProRule" id="PRU00042"/>
    </source>
</evidence>
<feature type="compositionally biased region" description="Low complexity" evidence="8">
    <location>
        <begin position="1207"/>
        <end position="1220"/>
    </location>
</feature>
<feature type="compositionally biased region" description="Low complexity" evidence="8">
    <location>
        <begin position="775"/>
        <end position="797"/>
    </location>
</feature>
<dbReference type="GO" id="GO:0008270">
    <property type="term" value="F:zinc ion binding"/>
    <property type="evidence" value="ECO:0007669"/>
    <property type="project" value="UniProtKB-KW"/>
</dbReference>
<dbReference type="SMART" id="SM00355">
    <property type="entry name" value="ZnF_C2H2"/>
    <property type="match status" value="15"/>
</dbReference>
<feature type="compositionally biased region" description="Low complexity" evidence="8">
    <location>
        <begin position="1738"/>
        <end position="1753"/>
    </location>
</feature>
<evidence type="ECO:0000256" key="2">
    <source>
        <dbReference type="ARBA" id="ARBA00022723"/>
    </source>
</evidence>
<keyword evidence="2" id="KW-0479">Metal-binding</keyword>
<evidence type="ECO:0000256" key="8">
    <source>
        <dbReference type="SAM" id="MobiDB-lite"/>
    </source>
</evidence>
<organism evidence="10">
    <name type="scientific">Anopheles triannulatus</name>
    <dbReference type="NCBI Taxonomy" id="58253"/>
    <lineage>
        <taxon>Eukaryota</taxon>
        <taxon>Metazoa</taxon>
        <taxon>Ecdysozoa</taxon>
        <taxon>Arthropoda</taxon>
        <taxon>Hexapoda</taxon>
        <taxon>Insecta</taxon>
        <taxon>Pterygota</taxon>
        <taxon>Neoptera</taxon>
        <taxon>Endopterygota</taxon>
        <taxon>Diptera</taxon>
        <taxon>Nematocera</taxon>
        <taxon>Culicoidea</taxon>
        <taxon>Culicidae</taxon>
        <taxon>Anophelinae</taxon>
        <taxon>Anopheles</taxon>
    </lineage>
</organism>
<keyword evidence="5" id="KW-0862">Zinc</keyword>
<dbReference type="SUPFAM" id="SSF57667">
    <property type="entry name" value="beta-beta-alpha zinc fingers"/>
    <property type="match status" value="7"/>
</dbReference>
<dbReference type="PROSITE" id="PS50157">
    <property type="entry name" value="ZINC_FINGER_C2H2_2"/>
    <property type="match status" value="10"/>
</dbReference>
<feature type="compositionally biased region" description="Low complexity" evidence="8">
    <location>
        <begin position="1676"/>
        <end position="1685"/>
    </location>
</feature>
<feature type="compositionally biased region" description="Low complexity" evidence="8">
    <location>
        <begin position="1835"/>
        <end position="1854"/>
    </location>
</feature>
<feature type="domain" description="C2H2-type" evidence="9">
    <location>
        <begin position="445"/>
        <end position="474"/>
    </location>
</feature>
<evidence type="ECO:0000256" key="6">
    <source>
        <dbReference type="ARBA" id="ARBA00023242"/>
    </source>
</evidence>
<feature type="compositionally biased region" description="Basic residues" evidence="8">
    <location>
        <begin position="856"/>
        <end position="872"/>
    </location>
</feature>
<feature type="domain" description="C2H2-type" evidence="9">
    <location>
        <begin position="1063"/>
        <end position="1090"/>
    </location>
</feature>
<evidence type="ECO:0000259" key="9">
    <source>
        <dbReference type="PROSITE" id="PS50157"/>
    </source>
</evidence>
<feature type="compositionally biased region" description="Low complexity" evidence="8">
    <location>
        <begin position="1383"/>
        <end position="1393"/>
    </location>
</feature>